<dbReference type="EMBL" id="QZKI01000026">
    <property type="protein sequence ID" value="RJP73539.1"/>
    <property type="molecule type" value="Genomic_DNA"/>
</dbReference>
<dbReference type="InterPro" id="IPR050678">
    <property type="entry name" value="DNA_Partitioning_ATPase"/>
</dbReference>
<evidence type="ECO:0000313" key="3">
    <source>
        <dbReference type="Proteomes" id="UP000285961"/>
    </source>
</evidence>
<dbReference type="InterPro" id="IPR027417">
    <property type="entry name" value="P-loop_NTPase"/>
</dbReference>
<dbReference type="PANTHER" id="PTHR13696:SF99">
    <property type="entry name" value="COBYRINIC ACID AC-DIAMIDE SYNTHASE"/>
    <property type="match status" value="1"/>
</dbReference>
<dbReference type="SUPFAM" id="SSF52540">
    <property type="entry name" value="P-loop containing nucleoside triphosphate hydrolases"/>
    <property type="match status" value="1"/>
</dbReference>
<feature type="domain" description="AAA" evidence="1">
    <location>
        <begin position="1"/>
        <end position="172"/>
    </location>
</feature>
<dbReference type="InterPro" id="IPR025669">
    <property type="entry name" value="AAA_dom"/>
</dbReference>
<evidence type="ECO:0000259" key="1">
    <source>
        <dbReference type="Pfam" id="PF13614"/>
    </source>
</evidence>
<evidence type="ECO:0000313" key="2">
    <source>
        <dbReference type="EMBL" id="RJP73539.1"/>
    </source>
</evidence>
<comment type="caution">
    <text evidence="2">The sequence shown here is derived from an EMBL/GenBank/DDBJ whole genome shotgun (WGS) entry which is preliminary data.</text>
</comment>
<reference evidence="2 3" key="1">
    <citation type="journal article" date="2017" name="ISME J.">
        <title>Energy and carbon metabolisms in a deep terrestrial subsurface fluid microbial community.</title>
        <authorList>
            <person name="Momper L."/>
            <person name="Jungbluth S.P."/>
            <person name="Lee M.D."/>
            <person name="Amend J.P."/>
        </authorList>
    </citation>
    <scope>NUCLEOTIDE SEQUENCE [LARGE SCALE GENOMIC DNA]</scope>
    <source>
        <strain evidence="2">SURF_17</strain>
    </source>
</reference>
<dbReference type="Proteomes" id="UP000285961">
    <property type="component" value="Unassembled WGS sequence"/>
</dbReference>
<dbReference type="Gene3D" id="3.40.50.300">
    <property type="entry name" value="P-loop containing nucleotide triphosphate hydrolases"/>
    <property type="match status" value="1"/>
</dbReference>
<gene>
    <name evidence="2" type="ORF">C4532_04305</name>
</gene>
<dbReference type="PANTHER" id="PTHR13696">
    <property type="entry name" value="P-LOOP CONTAINING NUCLEOSIDE TRIPHOSPHATE HYDROLASE"/>
    <property type="match status" value="1"/>
</dbReference>
<proteinExistence type="predicted"/>
<protein>
    <submittedName>
        <fullName evidence="2">ParA family protein</fullName>
    </submittedName>
</protein>
<organism evidence="2 3">
    <name type="scientific">Candidatus Abyssobacteria bacterium SURF_17</name>
    <dbReference type="NCBI Taxonomy" id="2093361"/>
    <lineage>
        <taxon>Bacteria</taxon>
        <taxon>Pseudomonadati</taxon>
        <taxon>Candidatus Hydrogenedentota</taxon>
        <taxon>Candidatus Abyssobacteria</taxon>
    </lineage>
</organism>
<accession>A0A419F513</accession>
<dbReference type="Pfam" id="PF13614">
    <property type="entry name" value="AAA_31"/>
    <property type="match status" value="1"/>
</dbReference>
<sequence length="253" mass="28359">MRKIAFVNEKGGSCKTTLAVNIGAYFALEKSLRVLLVDMDAQGQVGKSLGLDVHNAEHTVSFLLSNPDLRPHDVVCRTRIQGLDVIIANKSLTDFPLSAANDADREWKLKQRFDGLRGYDYVIFDSPPSLGLVTINIMLAANEIIIPVSLTYFALDGCAEIMETVRSVKENYGRRELRVAMVVPTLYRNTNLANEILGKLQEYFPDRLAQTIIRFNVRIDEAQSHGLTIWEYDPRSTGAEMLRDLAEEVLLNA</sequence>
<dbReference type="CDD" id="cd02042">
    <property type="entry name" value="ParAB_family"/>
    <property type="match status" value="1"/>
</dbReference>
<dbReference type="AlphaFoldDB" id="A0A419F513"/>
<name>A0A419F513_9BACT</name>